<dbReference type="EMBL" id="JBAWTH010000043">
    <property type="protein sequence ID" value="KAL2283271.1"/>
    <property type="molecule type" value="Genomic_DNA"/>
</dbReference>
<keyword evidence="3" id="KW-1185">Reference proteome</keyword>
<reference evidence="2 3" key="1">
    <citation type="submission" date="2024-03" db="EMBL/GenBank/DDBJ databases">
        <title>A high-quality draft genome sequence of Diaporthe vaccinii, a causative agent of upright dieback and viscid rot disease in cranberry plants.</title>
        <authorList>
            <person name="Sarrasin M."/>
            <person name="Lang B.F."/>
            <person name="Burger G."/>
        </authorList>
    </citation>
    <scope>NUCLEOTIDE SEQUENCE [LARGE SCALE GENOMIC DNA]</scope>
    <source>
        <strain evidence="2 3">IS7</strain>
    </source>
</reference>
<dbReference type="InterPro" id="IPR027417">
    <property type="entry name" value="P-loop_NTPase"/>
</dbReference>
<gene>
    <name evidence="2" type="ORF">FJTKL_09916</name>
</gene>
<evidence type="ECO:0000313" key="3">
    <source>
        <dbReference type="Proteomes" id="UP001600888"/>
    </source>
</evidence>
<dbReference type="InterPro" id="IPR040632">
    <property type="entry name" value="Sulfotransfer_4"/>
</dbReference>
<organism evidence="2 3">
    <name type="scientific">Diaporthe vaccinii</name>
    <dbReference type="NCBI Taxonomy" id="105482"/>
    <lineage>
        <taxon>Eukaryota</taxon>
        <taxon>Fungi</taxon>
        <taxon>Dikarya</taxon>
        <taxon>Ascomycota</taxon>
        <taxon>Pezizomycotina</taxon>
        <taxon>Sordariomycetes</taxon>
        <taxon>Sordariomycetidae</taxon>
        <taxon>Diaporthales</taxon>
        <taxon>Diaporthaceae</taxon>
        <taxon>Diaporthe</taxon>
        <taxon>Diaporthe eres species complex</taxon>
    </lineage>
</organism>
<sequence>MGGVASVPTDPSREVQVISAGYSRTGTVSMSMALDKLLDGPMLHGGTQILIRDDNYCSLWIKAYQARNAGDKETTLKLVREATAGFVGTADLPPADFIPEMMELYPHAKVVLVRRDPVKWWNSIAALTSRTTPGWLGFVLAPIPGWRYLHLFAKEYSRSTLKLAGLGGTDDTADPSQLIKRGGPHILQAHHDKVRAAVPRREQLLEMDLSEGWEPLCRFLGVPVPNEPFPRANDAAEADSYATKVLLKVLGVWVGIFTGVGAALYGGWVLKSKIL</sequence>
<dbReference type="PANTHER" id="PTHR36978">
    <property type="entry name" value="P-LOOP CONTAINING NUCLEOTIDE TRIPHOSPHATE HYDROLASE"/>
    <property type="match status" value="1"/>
</dbReference>
<dbReference type="SUPFAM" id="SSF52540">
    <property type="entry name" value="P-loop containing nucleoside triphosphate hydrolases"/>
    <property type="match status" value="1"/>
</dbReference>
<dbReference type="Pfam" id="PF17784">
    <property type="entry name" value="Sulfotransfer_4"/>
    <property type="match status" value="1"/>
</dbReference>
<keyword evidence="1" id="KW-0812">Transmembrane</keyword>
<proteinExistence type="predicted"/>
<accession>A0ABR4ELV3</accession>
<dbReference type="Gene3D" id="3.40.50.300">
    <property type="entry name" value="P-loop containing nucleotide triphosphate hydrolases"/>
    <property type="match status" value="1"/>
</dbReference>
<evidence type="ECO:0000256" key="1">
    <source>
        <dbReference type="SAM" id="Phobius"/>
    </source>
</evidence>
<protein>
    <recommendedName>
        <fullName evidence="4">NAD dependent epimerase/dehydratase</fullName>
    </recommendedName>
</protein>
<keyword evidence="1" id="KW-1133">Transmembrane helix</keyword>
<dbReference type="Proteomes" id="UP001600888">
    <property type="component" value="Unassembled WGS sequence"/>
</dbReference>
<comment type="caution">
    <text evidence="2">The sequence shown here is derived from an EMBL/GenBank/DDBJ whole genome shotgun (WGS) entry which is preliminary data.</text>
</comment>
<name>A0ABR4ELV3_9PEZI</name>
<dbReference type="PANTHER" id="PTHR36978:SF3">
    <property type="entry name" value="P-LOOP CONTAINING NUCLEOSIDE TRIPHOSPHATE HYDROLASE PROTEIN"/>
    <property type="match status" value="1"/>
</dbReference>
<evidence type="ECO:0008006" key="4">
    <source>
        <dbReference type="Google" id="ProtNLM"/>
    </source>
</evidence>
<evidence type="ECO:0000313" key="2">
    <source>
        <dbReference type="EMBL" id="KAL2283271.1"/>
    </source>
</evidence>
<feature type="transmembrane region" description="Helical" evidence="1">
    <location>
        <begin position="250"/>
        <end position="270"/>
    </location>
</feature>
<keyword evidence="1" id="KW-0472">Membrane</keyword>